<organism evidence="2 3">
    <name type="scientific">Rhizophagus clarus</name>
    <dbReference type="NCBI Taxonomy" id="94130"/>
    <lineage>
        <taxon>Eukaryota</taxon>
        <taxon>Fungi</taxon>
        <taxon>Fungi incertae sedis</taxon>
        <taxon>Mucoromycota</taxon>
        <taxon>Glomeromycotina</taxon>
        <taxon>Glomeromycetes</taxon>
        <taxon>Glomerales</taxon>
        <taxon>Glomeraceae</taxon>
        <taxon>Rhizophagus</taxon>
    </lineage>
</organism>
<evidence type="ECO:0000313" key="3">
    <source>
        <dbReference type="Proteomes" id="UP000615446"/>
    </source>
</evidence>
<evidence type="ECO:0000256" key="1">
    <source>
        <dbReference type="SAM" id="MobiDB-lite"/>
    </source>
</evidence>
<dbReference type="SUPFAM" id="SSF51556">
    <property type="entry name" value="Metallo-dependent hydrolases"/>
    <property type="match status" value="1"/>
</dbReference>
<evidence type="ECO:0000313" key="2">
    <source>
        <dbReference type="EMBL" id="GES74064.1"/>
    </source>
</evidence>
<accession>A0A8H3KSL6</accession>
<dbReference type="OrthoDB" id="6079689at2759"/>
<dbReference type="PANTHER" id="PTHR46363:SF1">
    <property type="entry name" value="DEOXYRIBONUCLEASE TATDN2-RELATED"/>
    <property type="match status" value="1"/>
</dbReference>
<feature type="compositionally biased region" description="Low complexity" evidence="1">
    <location>
        <begin position="45"/>
        <end position="55"/>
    </location>
</feature>
<reference evidence="2" key="1">
    <citation type="submission" date="2019-10" db="EMBL/GenBank/DDBJ databases">
        <title>Conservation and host-specific expression of non-tandemly repeated heterogenous ribosome RNA gene in arbuscular mycorrhizal fungi.</title>
        <authorList>
            <person name="Maeda T."/>
            <person name="Kobayashi Y."/>
            <person name="Nakagawa T."/>
            <person name="Ezawa T."/>
            <person name="Yamaguchi K."/>
            <person name="Bino T."/>
            <person name="Nishimoto Y."/>
            <person name="Shigenobu S."/>
            <person name="Kawaguchi M."/>
        </authorList>
    </citation>
    <scope>NUCLEOTIDE SEQUENCE</scope>
    <source>
        <strain evidence="2">HR1</strain>
    </source>
</reference>
<name>A0A8H3KSL6_9GLOM</name>
<dbReference type="Proteomes" id="UP000615446">
    <property type="component" value="Unassembled WGS sequence"/>
</dbReference>
<dbReference type="EMBL" id="BLAL01000011">
    <property type="protein sequence ID" value="GES74064.1"/>
    <property type="molecule type" value="Genomic_DNA"/>
</dbReference>
<feature type="region of interest" description="Disordered" evidence="1">
    <location>
        <begin position="1"/>
        <end position="60"/>
    </location>
</feature>
<dbReference type="Gene3D" id="3.20.20.140">
    <property type="entry name" value="Metal-dependent hydrolases"/>
    <property type="match status" value="1"/>
</dbReference>
<dbReference type="AlphaFoldDB" id="A0A8H3KSL6"/>
<feature type="compositionally biased region" description="Low complexity" evidence="1">
    <location>
        <begin position="1"/>
        <end position="35"/>
    </location>
</feature>
<dbReference type="PANTHER" id="PTHR46363">
    <property type="entry name" value="DEOXYRIBONUCLEASE TATDN2-RELATED"/>
    <property type="match status" value="1"/>
</dbReference>
<proteinExistence type="predicted"/>
<dbReference type="InterPro" id="IPR032466">
    <property type="entry name" value="Metal_Hydrolase"/>
</dbReference>
<gene>
    <name evidence="2" type="ORF">RCL2_000156400</name>
</gene>
<protein>
    <submittedName>
        <fullName evidence="2">Putative deoxyribonuclease TATDN2</fullName>
    </submittedName>
</protein>
<comment type="caution">
    <text evidence="2">The sequence shown here is derived from an EMBL/GenBank/DDBJ whole genome shotgun (WGS) entry which is preliminary data.</text>
</comment>
<sequence>MSKNSDNSCCHNNSNNNNYNNDKGSFSPSSSSSPSKQQERRNSRDNNNNNNSTTNWTKRYPTTLPSKVQLSISKVPYVDTHTHLHYVLDKLPDKFNVTSYEILKQDHFPSNFESCINVLCDPLSFNSDEIFPDTYLDWKKMANVPFMYLAVGVHPHNARDYNNYIENNMMQILKHPKWIFKKVF</sequence>